<evidence type="ECO:0000313" key="10">
    <source>
        <dbReference type="Proteomes" id="UP001382935"/>
    </source>
</evidence>
<dbReference type="EMBL" id="CP145607">
    <property type="protein sequence ID" value="WWM70367.1"/>
    <property type="molecule type" value="Genomic_DNA"/>
</dbReference>
<dbReference type="Proteomes" id="UP001382935">
    <property type="component" value="Chromosome"/>
</dbReference>
<keyword evidence="4 7" id="KW-0812">Transmembrane</keyword>
<keyword evidence="6 7" id="KW-0472">Membrane</keyword>
<evidence type="ECO:0000256" key="5">
    <source>
        <dbReference type="ARBA" id="ARBA00022989"/>
    </source>
</evidence>
<dbReference type="PANTHER" id="PTHR34582">
    <property type="entry name" value="UPF0702 TRANSMEMBRANE PROTEIN YCAP"/>
    <property type="match status" value="1"/>
</dbReference>
<evidence type="ECO:0000313" key="9">
    <source>
        <dbReference type="EMBL" id="WWM70367.1"/>
    </source>
</evidence>
<feature type="domain" description="YetF C-terminal" evidence="8">
    <location>
        <begin position="93"/>
        <end position="161"/>
    </location>
</feature>
<dbReference type="InterPro" id="IPR023090">
    <property type="entry name" value="UPF0702_alpha/beta_dom_sf"/>
</dbReference>
<comment type="subcellular location">
    <subcellularLocation>
        <location evidence="1">Cell membrane</location>
        <topology evidence="1">Multi-pass membrane protein</topology>
    </subcellularLocation>
</comment>
<feature type="transmembrane region" description="Helical" evidence="7">
    <location>
        <begin position="66"/>
        <end position="87"/>
    </location>
</feature>
<feature type="transmembrane region" description="Helical" evidence="7">
    <location>
        <begin position="12"/>
        <end position="31"/>
    </location>
</feature>
<evidence type="ECO:0000259" key="8">
    <source>
        <dbReference type="Pfam" id="PF04239"/>
    </source>
</evidence>
<evidence type="ECO:0000256" key="2">
    <source>
        <dbReference type="ARBA" id="ARBA00006448"/>
    </source>
</evidence>
<proteinExistence type="inferred from homology"/>
<name>A0ABZ2G3G1_9SPHN</name>
<evidence type="ECO:0000256" key="1">
    <source>
        <dbReference type="ARBA" id="ARBA00004651"/>
    </source>
</evidence>
<evidence type="ECO:0000256" key="7">
    <source>
        <dbReference type="SAM" id="Phobius"/>
    </source>
</evidence>
<dbReference type="Pfam" id="PF04239">
    <property type="entry name" value="DUF421"/>
    <property type="match status" value="1"/>
</dbReference>
<evidence type="ECO:0000256" key="4">
    <source>
        <dbReference type="ARBA" id="ARBA00022692"/>
    </source>
</evidence>
<keyword evidence="3" id="KW-1003">Cell membrane</keyword>
<keyword evidence="10" id="KW-1185">Reference proteome</keyword>
<organism evidence="9 10">
    <name type="scientific">Sphingomonas kaistensis</name>
    <dbReference type="NCBI Taxonomy" id="298708"/>
    <lineage>
        <taxon>Bacteria</taxon>
        <taxon>Pseudomonadati</taxon>
        <taxon>Pseudomonadota</taxon>
        <taxon>Alphaproteobacteria</taxon>
        <taxon>Sphingomonadales</taxon>
        <taxon>Sphingomonadaceae</taxon>
        <taxon>Sphingomonas</taxon>
    </lineage>
</organism>
<keyword evidence="5 7" id="KW-1133">Transmembrane helix</keyword>
<evidence type="ECO:0000256" key="6">
    <source>
        <dbReference type="ARBA" id="ARBA00023136"/>
    </source>
</evidence>
<dbReference type="PANTHER" id="PTHR34582:SF6">
    <property type="entry name" value="UPF0702 TRANSMEMBRANE PROTEIN YCAP"/>
    <property type="match status" value="1"/>
</dbReference>
<sequence>MNLFESLGPAAPAAGALLLTAGAIAWTLILARLVGLRAFSKATAFDFAATIATGSLIAQAGTRSEWAEYLCAMAAIGAVFLVQFALAKGRLFSRRFQKAIDNEPRLLMRDGRFLDEAMRDARVTRSTLLERIRKSGAHSVDEVTAMVLETTGDISVLTDSNPDPRLLEGVRGA</sequence>
<gene>
    <name evidence="9" type="ORF">V6R86_06675</name>
</gene>
<accession>A0ABZ2G3G1</accession>
<dbReference type="InterPro" id="IPR007353">
    <property type="entry name" value="DUF421"/>
</dbReference>
<evidence type="ECO:0000256" key="3">
    <source>
        <dbReference type="ARBA" id="ARBA00022475"/>
    </source>
</evidence>
<dbReference type="RefSeq" id="WP_338503067.1">
    <property type="nucleotide sequence ID" value="NZ_CP145607.1"/>
</dbReference>
<reference evidence="9 10" key="1">
    <citation type="submission" date="2024-02" db="EMBL/GenBank/DDBJ databases">
        <title>Full genome sequence of Sphingomonas kaistensis.</title>
        <authorList>
            <person name="Poletto B.L."/>
            <person name="Silva G."/>
            <person name="Galante D."/>
            <person name="Campos K.R."/>
            <person name="Santos M.B.N."/>
            <person name="Sacchi C.T."/>
        </authorList>
    </citation>
    <scope>NUCLEOTIDE SEQUENCE [LARGE SCALE GENOMIC DNA]</scope>
    <source>
        <strain evidence="9 10">MA4R</strain>
    </source>
</reference>
<protein>
    <submittedName>
        <fullName evidence="9">YetF domain-containing protein</fullName>
    </submittedName>
</protein>
<dbReference type="Gene3D" id="3.30.240.20">
    <property type="entry name" value="bsu07140 like domains"/>
    <property type="match status" value="1"/>
</dbReference>
<comment type="similarity">
    <text evidence="2">Belongs to the UPF0702 family.</text>
</comment>